<comment type="caution">
    <text evidence="1">The sequence shown here is derived from an EMBL/GenBank/DDBJ whole genome shotgun (WGS) entry which is preliminary data.</text>
</comment>
<organism evidence="1 2">
    <name type="scientific">Actinoallomurus oryzae</name>
    <dbReference type="NCBI Taxonomy" id="502180"/>
    <lineage>
        <taxon>Bacteria</taxon>
        <taxon>Bacillati</taxon>
        <taxon>Actinomycetota</taxon>
        <taxon>Actinomycetes</taxon>
        <taxon>Streptosporangiales</taxon>
        <taxon>Thermomonosporaceae</taxon>
        <taxon>Actinoallomurus</taxon>
    </lineage>
</organism>
<evidence type="ECO:0000313" key="1">
    <source>
        <dbReference type="EMBL" id="GAA4518401.1"/>
    </source>
</evidence>
<keyword evidence="2" id="KW-1185">Reference proteome</keyword>
<reference evidence="2" key="1">
    <citation type="journal article" date="2019" name="Int. J. Syst. Evol. Microbiol.">
        <title>The Global Catalogue of Microorganisms (GCM) 10K type strain sequencing project: providing services to taxonomists for standard genome sequencing and annotation.</title>
        <authorList>
            <consortium name="The Broad Institute Genomics Platform"/>
            <consortium name="The Broad Institute Genome Sequencing Center for Infectious Disease"/>
            <person name="Wu L."/>
            <person name="Ma J."/>
        </authorList>
    </citation>
    <scope>NUCLEOTIDE SEQUENCE [LARGE SCALE GENOMIC DNA]</scope>
    <source>
        <strain evidence="2">JCM 17933</strain>
    </source>
</reference>
<gene>
    <name evidence="1" type="ORF">GCM10023191_092450</name>
</gene>
<evidence type="ECO:0000313" key="2">
    <source>
        <dbReference type="Proteomes" id="UP001500503"/>
    </source>
</evidence>
<protein>
    <submittedName>
        <fullName evidence="1">Uncharacterized protein</fullName>
    </submittedName>
</protein>
<dbReference type="Proteomes" id="UP001500503">
    <property type="component" value="Unassembled WGS sequence"/>
</dbReference>
<proteinExistence type="predicted"/>
<sequence>MTAPEAPAPLRRKALDLIREAEAVMTDPGRTVDQVDAIYWRLATMLGRLAPYIGADDEG</sequence>
<dbReference type="EMBL" id="BAABHF010000060">
    <property type="protein sequence ID" value="GAA4518401.1"/>
    <property type="molecule type" value="Genomic_DNA"/>
</dbReference>
<accession>A0ABP8R5I8</accession>
<dbReference type="RefSeq" id="WP_345475014.1">
    <property type="nucleotide sequence ID" value="NZ_BAABHF010000060.1"/>
</dbReference>
<name>A0ABP8R5I8_9ACTN</name>